<accession>A0A162XE20</accession>
<dbReference type="Proteomes" id="UP000077315">
    <property type="component" value="Unassembled WGS sequence"/>
</dbReference>
<dbReference type="GeneID" id="29003386"/>
<proteinExistence type="predicted"/>
<dbReference type="InParanoid" id="A0A162XE20"/>
<dbReference type="AlphaFoldDB" id="A0A162XE20"/>
<dbReference type="EMBL" id="KV440979">
    <property type="protein sequence ID" value="OAD74235.1"/>
    <property type="molecule type" value="Genomic_DNA"/>
</dbReference>
<gene>
    <name evidence="1" type="ORF">PHYBLDRAFT_71496</name>
</gene>
<evidence type="ECO:0000313" key="1">
    <source>
        <dbReference type="EMBL" id="OAD74235.1"/>
    </source>
</evidence>
<keyword evidence="2" id="KW-1185">Reference proteome</keyword>
<evidence type="ECO:0000313" key="2">
    <source>
        <dbReference type="Proteomes" id="UP000077315"/>
    </source>
</evidence>
<name>A0A162XE20_PHYB8</name>
<sequence>MYTTAIFCTMNLNINLIDFGFSHGSKEACACVKMSSCGHYNLVLAPDNTCNCSKNTSVIFPNGTCPNRLIIKCRTCHEKPKKPKAVIKKKYYAITTVEYI</sequence>
<dbReference type="VEuPathDB" id="FungiDB:PHYBLDRAFT_71496"/>
<organism evidence="1 2">
    <name type="scientific">Phycomyces blakesleeanus (strain ATCC 8743b / DSM 1359 / FGSC 10004 / NBRC 33097 / NRRL 1555)</name>
    <dbReference type="NCBI Taxonomy" id="763407"/>
    <lineage>
        <taxon>Eukaryota</taxon>
        <taxon>Fungi</taxon>
        <taxon>Fungi incertae sedis</taxon>
        <taxon>Mucoromycota</taxon>
        <taxon>Mucoromycotina</taxon>
        <taxon>Mucoromycetes</taxon>
        <taxon>Mucorales</taxon>
        <taxon>Phycomycetaceae</taxon>
        <taxon>Phycomyces</taxon>
    </lineage>
</organism>
<protein>
    <submittedName>
        <fullName evidence="1">Uncharacterized protein</fullName>
    </submittedName>
</protein>
<reference evidence="2" key="1">
    <citation type="submission" date="2015-06" db="EMBL/GenBank/DDBJ databases">
        <title>Expansion of signal transduction pathways in fungi by whole-genome duplication.</title>
        <authorList>
            <consortium name="DOE Joint Genome Institute"/>
            <person name="Corrochano L.M."/>
            <person name="Kuo A."/>
            <person name="Marcet-Houben M."/>
            <person name="Polaino S."/>
            <person name="Salamov A."/>
            <person name="Villalobos J.M."/>
            <person name="Alvarez M.I."/>
            <person name="Avalos J."/>
            <person name="Benito E.P."/>
            <person name="Benoit I."/>
            <person name="Burger G."/>
            <person name="Camino L.P."/>
            <person name="Canovas D."/>
            <person name="Cerda-Olmedo E."/>
            <person name="Cheng J.-F."/>
            <person name="Dominguez A."/>
            <person name="Elias M."/>
            <person name="Eslava A.P."/>
            <person name="Glaser F."/>
            <person name="Grimwood J."/>
            <person name="Gutierrez G."/>
            <person name="Heitman J."/>
            <person name="Henrissat B."/>
            <person name="Iturriaga E.A."/>
            <person name="Lang B.F."/>
            <person name="Lavin J.L."/>
            <person name="Lee S."/>
            <person name="Li W."/>
            <person name="Lindquist E."/>
            <person name="Lopez-Garcia S."/>
            <person name="Luque E.M."/>
            <person name="Marcos A.T."/>
            <person name="Martin J."/>
            <person name="McCluskey K."/>
            <person name="Medina H.R."/>
            <person name="Miralles-Duran A."/>
            <person name="Miyazaki A."/>
            <person name="Munoz-Torres E."/>
            <person name="Oguiza J.A."/>
            <person name="Ohm R."/>
            <person name="Olmedo M."/>
            <person name="Orejas M."/>
            <person name="Ortiz-Castellanos L."/>
            <person name="Pisabarro A.G."/>
            <person name="Rodriguez-Romero J."/>
            <person name="Ruiz-Herrera J."/>
            <person name="Ruiz-Vazquez R."/>
            <person name="Sanz C."/>
            <person name="Schackwitz W."/>
            <person name="Schmutz J."/>
            <person name="Shahriari M."/>
            <person name="Shelest E."/>
            <person name="Silva-Franco F."/>
            <person name="Soanes D."/>
            <person name="Syed K."/>
            <person name="Tagua V.G."/>
            <person name="Talbot N.J."/>
            <person name="Thon M."/>
            <person name="De vries R.P."/>
            <person name="Wiebenga A."/>
            <person name="Yadav J.S."/>
            <person name="Braun E.L."/>
            <person name="Baker S."/>
            <person name="Garre V."/>
            <person name="Horwitz B."/>
            <person name="Torres-Martinez S."/>
            <person name="Idnurm A."/>
            <person name="Herrera-Estrella A."/>
            <person name="Gabaldon T."/>
            <person name="Grigoriev I.V."/>
        </authorList>
    </citation>
    <scope>NUCLEOTIDE SEQUENCE [LARGE SCALE GENOMIC DNA]</scope>
    <source>
        <strain evidence="2">NRRL 1555(-)</strain>
    </source>
</reference>
<dbReference type="RefSeq" id="XP_018292275.1">
    <property type="nucleotide sequence ID" value="XM_018442480.1"/>
</dbReference>